<evidence type="ECO:0000313" key="1">
    <source>
        <dbReference type="EMBL" id="GAI39225.1"/>
    </source>
</evidence>
<gene>
    <name evidence="1" type="ORF">S06H3_49946</name>
</gene>
<organism evidence="1">
    <name type="scientific">marine sediment metagenome</name>
    <dbReference type="NCBI Taxonomy" id="412755"/>
    <lineage>
        <taxon>unclassified sequences</taxon>
        <taxon>metagenomes</taxon>
        <taxon>ecological metagenomes</taxon>
    </lineage>
</organism>
<accession>X1PJJ5</accession>
<proteinExistence type="predicted"/>
<dbReference type="AlphaFoldDB" id="X1PJJ5"/>
<sequence>MKQMCVGKPVIVGEITIVPLEGVNVYQHSTRDGFSVYVSREPVGFVIGSPQGKQAVDIYGEQVPLETYIQEVDGLQQVLDSL</sequence>
<name>X1PJJ5_9ZZZZ</name>
<reference evidence="1" key="1">
    <citation type="journal article" date="2014" name="Front. Microbiol.">
        <title>High frequency of phylogenetically diverse reductive dehalogenase-homologous genes in deep subseafloor sedimentary metagenomes.</title>
        <authorList>
            <person name="Kawai M."/>
            <person name="Futagami T."/>
            <person name="Toyoda A."/>
            <person name="Takaki Y."/>
            <person name="Nishi S."/>
            <person name="Hori S."/>
            <person name="Arai W."/>
            <person name="Tsubouchi T."/>
            <person name="Morono Y."/>
            <person name="Uchiyama I."/>
            <person name="Ito T."/>
            <person name="Fujiyama A."/>
            <person name="Inagaki F."/>
            <person name="Takami H."/>
        </authorList>
    </citation>
    <scope>NUCLEOTIDE SEQUENCE</scope>
    <source>
        <strain evidence="1">Expedition CK06-06</strain>
    </source>
</reference>
<comment type="caution">
    <text evidence="1">The sequence shown here is derived from an EMBL/GenBank/DDBJ whole genome shotgun (WGS) entry which is preliminary data.</text>
</comment>
<protein>
    <submittedName>
        <fullName evidence="1">Uncharacterized protein</fullName>
    </submittedName>
</protein>
<dbReference type="EMBL" id="BARV01031576">
    <property type="protein sequence ID" value="GAI39225.1"/>
    <property type="molecule type" value="Genomic_DNA"/>
</dbReference>